<keyword evidence="4" id="KW-0121">Carboxypeptidase</keyword>
<dbReference type="Proteomes" id="UP001597318">
    <property type="component" value="Unassembled WGS sequence"/>
</dbReference>
<dbReference type="Gene3D" id="3.50.80.20">
    <property type="entry name" value="D-Ala-D-Ala carboxypeptidase C, peptidase S13"/>
    <property type="match status" value="1"/>
</dbReference>
<keyword evidence="5" id="KW-1185">Reference proteome</keyword>
<feature type="signal peptide" evidence="3">
    <location>
        <begin position="1"/>
        <end position="21"/>
    </location>
</feature>
<gene>
    <name evidence="4" type="primary">dacB</name>
    <name evidence="4" type="ORF">ACFSKK_12495</name>
</gene>
<comment type="similarity">
    <text evidence="1">Belongs to the peptidase S13 family.</text>
</comment>
<dbReference type="PANTHER" id="PTHR30023">
    <property type="entry name" value="D-ALANYL-D-ALANINE CARBOXYPEPTIDASE"/>
    <property type="match status" value="1"/>
</dbReference>
<dbReference type="SUPFAM" id="SSF56601">
    <property type="entry name" value="beta-lactamase/transpeptidase-like"/>
    <property type="match status" value="1"/>
</dbReference>
<name>A0ABW5BWT1_9BACI</name>
<proteinExistence type="inferred from homology"/>
<dbReference type="PRINTS" id="PR00922">
    <property type="entry name" value="DADACBPTASE3"/>
</dbReference>
<dbReference type="RefSeq" id="WP_247343586.1">
    <property type="nucleotide sequence ID" value="NZ_CP095550.1"/>
</dbReference>
<feature type="chain" id="PRO_5046244068" evidence="3">
    <location>
        <begin position="22"/>
        <end position="488"/>
    </location>
</feature>
<evidence type="ECO:0000256" key="1">
    <source>
        <dbReference type="ARBA" id="ARBA00006096"/>
    </source>
</evidence>
<sequence length="488" mass="53461">MAKLILCMTILSFTMISTLQAPSLTQAKQVNVFSSLNSLITEDPILEGAIAGVSIRSASNGQVLYSYNGDVSLTPASNLKLFTAAAALASLGPDYSYQTELFTDGKVRRNEIKGNVYVVGHGDPTLRVKDIESMANTLKKQGIRSITGDIIADDSWYDDVRYSVDLPWSDETAYYGAQISALTVSPDKDFDAGTVIIEVSPGKKNQQAELSVFPNTDFVTLVNKTQTVSTDEKSELTISRIHGKNEIIVEGTISEKASPVKEWVAVWDPTSYSLSVLKKALEQQGIKVKGKERKGAKPHDSKKLLSHQSIPLKEILIPFMKNSNNTHAEMLIKEMGKLHKQNGSWEAGLDVEKQTLISLGMDVEKMILRDGSGISHVNAIQANSITDLLYKSQSKSWFPSFYDSLPVAGIKEKNIGGTLRNRMTEKPLKENVVAKTGTLTNVSSISGYLTLSDGNKLIFSILMNHLKNEDQGKLLEEKILSVIAQSTL</sequence>
<dbReference type="EMBL" id="JBHUIK010000002">
    <property type="protein sequence ID" value="MFD2214502.1"/>
    <property type="molecule type" value="Genomic_DNA"/>
</dbReference>
<dbReference type="EC" id="3.4.16.4" evidence="4"/>
<evidence type="ECO:0000256" key="2">
    <source>
        <dbReference type="ARBA" id="ARBA00022801"/>
    </source>
</evidence>
<dbReference type="Pfam" id="PF02113">
    <property type="entry name" value="Peptidase_S13"/>
    <property type="match status" value="1"/>
</dbReference>
<reference evidence="5" key="1">
    <citation type="journal article" date="2019" name="Int. J. Syst. Evol. Microbiol.">
        <title>The Global Catalogue of Microorganisms (GCM) 10K type strain sequencing project: providing services to taxonomists for standard genome sequencing and annotation.</title>
        <authorList>
            <consortium name="The Broad Institute Genomics Platform"/>
            <consortium name="The Broad Institute Genome Sequencing Center for Infectious Disease"/>
            <person name="Wu L."/>
            <person name="Ma J."/>
        </authorList>
    </citation>
    <scope>NUCLEOTIDE SEQUENCE [LARGE SCALE GENOMIC DNA]</scope>
    <source>
        <strain evidence="5">CGMCC 1.15474</strain>
    </source>
</reference>
<dbReference type="GO" id="GO:0009002">
    <property type="term" value="F:serine-type D-Ala-D-Ala carboxypeptidase activity"/>
    <property type="evidence" value="ECO:0007669"/>
    <property type="project" value="UniProtKB-EC"/>
</dbReference>
<keyword evidence="4" id="KW-0645">Protease</keyword>
<evidence type="ECO:0000313" key="5">
    <source>
        <dbReference type="Proteomes" id="UP001597318"/>
    </source>
</evidence>
<organism evidence="4 5">
    <name type="scientific">Metabacillus endolithicus</name>
    <dbReference type="NCBI Taxonomy" id="1535204"/>
    <lineage>
        <taxon>Bacteria</taxon>
        <taxon>Bacillati</taxon>
        <taxon>Bacillota</taxon>
        <taxon>Bacilli</taxon>
        <taxon>Bacillales</taxon>
        <taxon>Bacillaceae</taxon>
        <taxon>Metabacillus</taxon>
    </lineage>
</organism>
<evidence type="ECO:0000313" key="4">
    <source>
        <dbReference type="EMBL" id="MFD2214502.1"/>
    </source>
</evidence>
<dbReference type="Gene3D" id="3.40.710.10">
    <property type="entry name" value="DD-peptidase/beta-lactamase superfamily"/>
    <property type="match status" value="2"/>
</dbReference>
<keyword evidence="2 4" id="KW-0378">Hydrolase</keyword>
<dbReference type="InterPro" id="IPR012338">
    <property type="entry name" value="Beta-lactam/transpept-like"/>
</dbReference>
<dbReference type="PANTHER" id="PTHR30023:SF0">
    <property type="entry name" value="PENICILLIN-SENSITIVE CARBOXYPEPTIDASE A"/>
    <property type="match status" value="1"/>
</dbReference>
<dbReference type="InterPro" id="IPR000667">
    <property type="entry name" value="Peptidase_S13"/>
</dbReference>
<accession>A0ABW5BWT1</accession>
<protein>
    <submittedName>
        <fullName evidence="4">D-alanyl-D-alanine carboxypeptidase/D-alanyl-D-alanine-endopeptidase</fullName>
        <ecNumber evidence="4">3.4.16.4</ecNumber>
    </submittedName>
</protein>
<keyword evidence="3" id="KW-0732">Signal</keyword>
<comment type="caution">
    <text evidence="4">The sequence shown here is derived from an EMBL/GenBank/DDBJ whole genome shotgun (WGS) entry which is preliminary data.</text>
</comment>
<evidence type="ECO:0000256" key="3">
    <source>
        <dbReference type="SAM" id="SignalP"/>
    </source>
</evidence>
<dbReference type="NCBIfam" id="TIGR00666">
    <property type="entry name" value="PBP4"/>
    <property type="match status" value="1"/>
</dbReference>